<dbReference type="GO" id="GO:0002031">
    <property type="term" value="P:G protein-coupled receptor internalization"/>
    <property type="evidence" value="ECO:0007669"/>
    <property type="project" value="TreeGrafter"/>
</dbReference>
<dbReference type="Ensembl" id="ENSPKIT00000016964.1">
    <property type="protein sequence ID" value="ENSPKIP00000036024.1"/>
    <property type="gene ID" value="ENSPKIG00000014709.1"/>
</dbReference>
<keyword evidence="4" id="KW-0844">Vision</keyword>
<dbReference type="Proteomes" id="UP000261540">
    <property type="component" value="Unplaced"/>
</dbReference>
<evidence type="ECO:0000256" key="7">
    <source>
        <dbReference type="SAM" id="SignalP"/>
    </source>
</evidence>
<dbReference type="InterPro" id="IPR014752">
    <property type="entry name" value="Arrestin-like_C"/>
</dbReference>
<dbReference type="Gene3D" id="2.60.40.640">
    <property type="match status" value="1"/>
</dbReference>
<dbReference type="SUPFAM" id="SSF81296">
    <property type="entry name" value="E set domains"/>
    <property type="match status" value="2"/>
</dbReference>
<evidence type="ECO:0000256" key="5">
    <source>
        <dbReference type="ARBA" id="ARBA00024976"/>
    </source>
</evidence>
<evidence type="ECO:0000256" key="4">
    <source>
        <dbReference type="ARBA" id="ARBA00023305"/>
    </source>
</evidence>
<evidence type="ECO:0000256" key="1">
    <source>
        <dbReference type="ARBA" id="ARBA00005298"/>
    </source>
</evidence>
<dbReference type="FunFam" id="2.60.40.640:FF:000011">
    <property type="entry name" value="S-arrestin isoform X2"/>
    <property type="match status" value="1"/>
</dbReference>
<dbReference type="GO" id="GO:0007399">
    <property type="term" value="P:nervous system development"/>
    <property type="evidence" value="ECO:0007669"/>
    <property type="project" value="UniProtKB-ARBA"/>
</dbReference>
<comment type="function">
    <text evidence="5">May play a role in an as yet undefined retina-specific signal transduction. Could bind to photoactivated-phosphorylated red/green opsins.</text>
</comment>
<dbReference type="InterPro" id="IPR014753">
    <property type="entry name" value="Arrestin_N"/>
</dbReference>
<dbReference type="PANTHER" id="PTHR11792:SF19">
    <property type="entry name" value="ARRESTIN-C"/>
    <property type="match status" value="1"/>
</dbReference>
<dbReference type="AlphaFoldDB" id="A0A3B3SZF8"/>
<dbReference type="InterPro" id="IPR000698">
    <property type="entry name" value="Arrestin"/>
</dbReference>
<protein>
    <recommendedName>
        <fullName evidence="2">Arrestin-C</fullName>
    </recommendedName>
    <alternativeName>
        <fullName evidence="6">Cone arrestin</fullName>
    </alternativeName>
</protein>
<dbReference type="Gene3D" id="2.60.40.840">
    <property type="match status" value="1"/>
</dbReference>
<dbReference type="SMART" id="SM01017">
    <property type="entry name" value="Arrestin_C"/>
    <property type="match status" value="1"/>
</dbReference>
<evidence type="ECO:0000313" key="10">
    <source>
        <dbReference type="Proteomes" id="UP000261540"/>
    </source>
</evidence>
<sequence length="389" mass="43604">AQNNQILMVSLVLLYKPLYVSVTYMQIQHNGTQLCQVTLDLPSPPCAVWVHLVCAFRYGRDDLDVIGLSYRKDIWIEQQQIYPPTGSKTPNTPMQDILLKKAGDQSYPFIFNMPTNLPCSVTLQPGPDDKGKPCGIDFEVKTYIAKEADNPDEQVDKKDTARLLIRKIQFAPNKTGAGPKASLSKQFMLSDKLVHVDAYMEKEICYHGEPIPIRIKINNETNKVVKKIKVTVDQTTDVVLFSADKYTKNVLNEEFEEMVEASSTYDKTLNITPMLAHNKEKRGLALDGKLKEEDTNLASTTMLRPGMEKEVLGILVFYKIKIVLMVSRGGDVAVELPLVLMHPKPAGKKQTGSGGQETMRSCLLNENLTRSRMFVVSGSNFSIICKDLQ</sequence>
<proteinExistence type="inferred from homology"/>
<feature type="signal peptide" evidence="7">
    <location>
        <begin position="1"/>
        <end position="22"/>
    </location>
</feature>
<accession>A0A3B3SZF8</accession>
<dbReference type="InterPro" id="IPR011022">
    <property type="entry name" value="Arrestin_C-like"/>
</dbReference>
<name>A0A3B3SZF8_9TELE</name>
<dbReference type="GO" id="GO:0001664">
    <property type="term" value="F:G protein-coupled receptor binding"/>
    <property type="evidence" value="ECO:0007669"/>
    <property type="project" value="TreeGrafter"/>
</dbReference>
<dbReference type="PANTHER" id="PTHR11792">
    <property type="entry name" value="ARRESTIN"/>
    <property type="match status" value="1"/>
</dbReference>
<dbReference type="Pfam" id="PF00339">
    <property type="entry name" value="Arrestin_N"/>
    <property type="match status" value="1"/>
</dbReference>
<dbReference type="InterPro" id="IPR011021">
    <property type="entry name" value="Arrestin-like_N"/>
</dbReference>
<dbReference type="GO" id="GO:0007165">
    <property type="term" value="P:signal transduction"/>
    <property type="evidence" value="ECO:0007669"/>
    <property type="project" value="InterPro"/>
</dbReference>
<evidence type="ECO:0000259" key="8">
    <source>
        <dbReference type="SMART" id="SM01017"/>
    </source>
</evidence>
<feature type="domain" description="Arrestin C-terminal-like" evidence="8">
    <location>
        <begin position="190"/>
        <end position="345"/>
    </location>
</feature>
<evidence type="ECO:0000256" key="2">
    <source>
        <dbReference type="ARBA" id="ARBA00017730"/>
    </source>
</evidence>
<keyword evidence="3" id="KW-0716">Sensory transduction</keyword>
<dbReference type="STRING" id="1676925.ENSPKIP00000036024"/>
<organism evidence="9 10">
    <name type="scientific">Paramormyrops kingsleyae</name>
    <dbReference type="NCBI Taxonomy" id="1676925"/>
    <lineage>
        <taxon>Eukaryota</taxon>
        <taxon>Metazoa</taxon>
        <taxon>Chordata</taxon>
        <taxon>Craniata</taxon>
        <taxon>Vertebrata</taxon>
        <taxon>Euteleostomi</taxon>
        <taxon>Actinopterygii</taxon>
        <taxon>Neopterygii</taxon>
        <taxon>Teleostei</taxon>
        <taxon>Osteoglossocephala</taxon>
        <taxon>Osteoglossomorpha</taxon>
        <taxon>Osteoglossiformes</taxon>
        <taxon>Mormyridae</taxon>
        <taxon>Paramormyrops</taxon>
    </lineage>
</organism>
<reference evidence="9" key="2">
    <citation type="submission" date="2025-09" db="UniProtKB">
        <authorList>
            <consortium name="Ensembl"/>
        </authorList>
    </citation>
    <scope>IDENTIFICATION</scope>
</reference>
<dbReference type="GeneTree" id="ENSGT00950000182887"/>
<dbReference type="GO" id="GO:0007601">
    <property type="term" value="P:visual perception"/>
    <property type="evidence" value="ECO:0007669"/>
    <property type="project" value="UniProtKB-KW"/>
</dbReference>
<dbReference type="InterPro" id="IPR014756">
    <property type="entry name" value="Ig_E-set"/>
</dbReference>
<dbReference type="Pfam" id="PF02752">
    <property type="entry name" value="Arrestin_C"/>
    <property type="match status" value="1"/>
</dbReference>
<reference evidence="9" key="1">
    <citation type="submission" date="2025-08" db="UniProtKB">
        <authorList>
            <consortium name="Ensembl"/>
        </authorList>
    </citation>
    <scope>IDENTIFICATION</scope>
</reference>
<keyword evidence="10" id="KW-1185">Reference proteome</keyword>
<evidence type="ECO:0000256" key="6">
    <source>
        <dbReference type="ARBA" id="ARBA00031498"/>
    </source>
</evidence>
<evidence type="ECO:0000256" key="3">
    <source>
        <dbReference type="ARBA" id="ARBA00022606"/>
    </source>
</evidence>
<keyword evidence="7" id="KW-0732">Signal</keyword>
<feature type="chain" id="PRO_5017402294" description="Arrestin-C" evidence="7">
    <location>
        <begin position="23"/>
        <end position="389"/>
    </location>
</feature>
<evidence type="ECO:0000313" key="9">
    <source>
        <dbReference type="Ensembl" id="ENSPKIP00000036024.1"/>
    </source>
</evidence>
<comment type="similarity">
    <text evidence="1">Belongs to the arrestin family.</text>
</comment>
<dbReference type="PRINTS" id="PR00309">
    <property type="entry name" value="ARRESTIN"/>
</dbReference>